<dbReference type="PATRIC" id="fig|1166016.3.peg.2229"/>
<dbReference type="InterPro" id="IPR009971">
    <property type="entry name" value="DUF1496"/>
</dbReference>
<protein>
    <submittedName>
        <fullName evidence="3">DUF1496 domain-containing protein</fullName>
    </submittedName>
    <submittedName>
        <fullName evidence="2">YnjH protein</fullName>
    </submittedName>
</protein>
<dbReference type="EMBL" id="WABS01000053">
    <property type="protein sequence ID" value="MBI0556768.1"/>
    <property type="molecule type" value="Genomic_DNA"/>
</dbReference>
<feature type="chain" id="PRO_5002611673" evidence="1">
    <location>
        <begin position="23"/>
        <end position="97"/>
    </location>
</feature>
<evidence type="ECO:0000313" key="3">
    <source>
        <dbReference type="EMBL" id="MBI0556768.1"/>
    </source>
</evidence>
<evidence type="ECO:0000313" key="5">
    <source>
        <dbReference type="Proteomes" id="UP001194579"/>
    </source>
</evidence>
<keyword evidence="5" id="KW-1185">Reference proteome</keyword>
<evidence type="ECO:0000256" key="1">
    <source>
        <dbReference type="SAM" id="SignalP"/>
    </source>
</evidence>
<dbReference type="Pfam" id="PF07383">
    <property type="entry name" value="DUF1496"/>
    <property type="match status" value="1"/>
</dbReference>
<dbReference type="STRING" id="1905730.W5S_2210"/>
<sequence length="97" mass="10660">MKSLVPLCFASVMLVLPTLAQANRGGTDIVVPVPPEVWGAGTTTVREQNNNCLRCCVYENRNYSEGAVVKVEGVILQCVRDKQTLGTNNLIWQLVKQ</sequence>
<reference evidence="2" key="2">
    <citation type="submission" date="2012-03" db="EMBL/GenBank/DDBJ databases">
        <authorList>
            <person name="Koskinen P."/>
            <person name="Laine P."/>
            <person name="Niemi O."/>
            <person name="Nykyri J."/>
            <person name="Harjunpaa H."/>
            <person name="Auvinen P."/>
            <person name="Paulin L."/>
            <person name="Pirhonen M."/>
            <person name="Palva T."/>
            <person name="Holm L."/>
        </authorList>
    </citation>
    <scope>NUCLEOTIDE SEQUENCE</scope>
    <source>
        <strain evidence="2">SCC3193</strain>
    </source>
</reference>
<reference evidence="5" key="3">
    <citation type="submission" date="2023-07" db="EMBL/GenBank/DDBJ databases">
        <title>Identification of Pectobacterium versatile causing blackleg of potato from New York State with a whole genome sequencing approach.</title>
        <authorList>
            <person name="Ma X."/>
            <person name="Swingle B."/>
        </authorList>
    </citation>
    <scope>NUCLEOTIDE SEQUENCE [LARGE SCALE GENOMIC DNA]</scope>
    <source>
        <strain evidence="5">NY1588A</strain>
    </source>
</reference>
<dbReference type="KEGG" id="pec:W5S_2210"/>
<reference evidence="2 4" key="1">
    <citation type="journal article" date="2012" name="J. Bacteriol.">
        <title>Genome sequence of Pectobacterium sp. strain SCC3193.</title>
        <authorList>
            <person name="Koskinen J.P."/>
            <person name="Laine P."/>
            <person name="Niemi O."/>
            <person name="Nykyri J."/>
            <person name="Harjunpaa H."/>
            <person name="Auvinen P."/>
            <person name="Paulin L."/>
            <person name="Pirhonen M."/>
            <person name="Palva T."/>
            <person name="Holm L."/>
        </authorList>
    </citation>
    <scope>NUCLEOTIDE SEQUENCE [LARGE SCALE GENOMIC DNA]</scope>
    <source>
        <strain evidence="2 4">SCC3193</strain>
    </source>
</reference>
<reference evidence="3" key="4">
    <citation type="submission" date="2024-05" db="EMBL/GenBank/DDBJ databases">
        <title>Identification of Pectobacterium versatile causing blackleg of potato from New York State with a whole genome sequencing approach.</title>
        <authorList>
            <person name="Ma X."/>
            <person name="Swingle B."/>
        </authorList>
    </citation>
    <scope>NUCLEOTIDE SEQUENCE</scope>
    <source>
        <strain evidence="3">NY1588A</strain>
    </source>
</reference>
<dbReference type="HOGENOM" id="CLU_170184_0_0_6"/>
<evidence type="ECO:0000313" key="2">
    <source>
        <dbReference type="EMBL" id="AFI90299.1"/>
    </source>
</evidence>
<feature type="signal peptide" evidence="1">
    <location>
        <begin position="1"/>
        <end position="22"/>
    </location>
</feature>
<keyword evidence="1" id="KW-0732">Signal</keyword>
<dbReference type="Proteomes" id="UP001194579">
    <property type="component" value="Unassembled WGS sequence"/>
</dbReference>
<name>A0A0H3I4W6_PECPM</name>
<proteinExistence type="predicted"/>
<gene>
    <name evidence="2" type="ordered locus">W5S_2210</name>
    <name evidence="3" type="ORF">F6Q06_20100</name>
</gene>
<dbReference type="AlphaFoldDB" id="A0A0H3I4W6"/>
<dbReference type="RefSeq" id="WP_014699894.1">
    <property type="nucleotide sequence ID" value="NC_017845.1"/>
</dbReference>
<dbReference type="EMBL" id="CP003415">
    <property type="protein sequence ID" value="AFI90299.1"/>
    <property type="molecule type" value="Genomic_DNA"/>
</dbReference>
<dbReference type="eggNOG" id="ENOG5032YHQ">
    <property type="taxonomic scope" value="Bacteria"/>
</dbReference>
<accession>A0A0H3I4W6</accession>
<dbReference type="Proteomes" id="UP000008044">
    <property type="component" value="Chromosome"/>
</dbReference>
<organism evidence="2 4">
    <name type="scientific">Pectobacterium parmentieri</name>
    <dbReference type="NCBI Taxonomy" id="1905730"/>
    <lineage>
        <taxon>Bacteria</taxon>
        <taxon>Pseudomonadati</taxon>
        <taxon>Pseudomonadota</taxon>
        <taxon>Gammaproteobacteria</taxon>
        <taxon>Enterobacterales</taxon>
        <taxon>Pectobacteriaceae</taxon>
        <taxon>Pectobacterium</taxon>
    </lineage>
</organism>
<evidence type="ECO:0000313" key="4">
    <source>
        <dbReference type="Proteomes" id="UP000008044"/>
    </source>
</evidence>